<evidence type="ECO:0000313" key="3">
    <source>
        <dbReference type="Proteomes" id="UP000218811"/>
    </source>
</evidence>
<feature type="compositionally biased region" description="Low complexity" evidence="1">
    <location>
        <begin position="945"/>
        <end position="961"/>
    </location>
</feature>
<feature type="region of interest" description="Disordered" evidence="1">
    <location>
        <begin position="512"/>
        <end position="558"/>
    </location>
</feature>
<dbReference type="STRING" id="742152.A0A2H3JCJ1"/>
<protein>
    <recommendedName>
        <fullName evidence="4">PH domain-containing protein</fullName>
    </recommendedName>
</protein>
<feature type="compositionally biased region" description="Low complexity" evidence="1">
    <location>
        <begin position="227"/>
        <end position="237"/>
    </location>
</feature>
<feature type="region of interest" description="Disordered" evidence="1">
    <location>
        <begin position="682"/>
        <end position="862"/>
    </location>
</feature>
<proteinExistence type="predicted"/>
<feature type="region of interest" description="Disordered" evidence="1">
    <location>
        <begin position="89"/>
        <end position="110"/>
    </location>
</feature>
<evidence type="ECO:0000313" key="2">
    <source>
        <dbReference type="EMBL" id="PCH35398.1"/>
    </source>
</evidence>
<feature type="compositionally biased region" description="Polar residues" evidence="1">
    <location>
        <begin position="372"/>
        <end position="383"/>
    </location>
</feature>
<feature type="compositionally biased region" description="Polar residues" evidence="1">
    <location>
        <begin position="682"/>
        <end position="693"/>
    </location>
</feature>
<dbReference type="EMBL" id="KB467843">
    <property type="protein sequence ID" value="PCH35398.1"/>
    <property type="molecule type" value="Genomic_DNA"/>
</dbReference>
<feature type="region of interest" description="Disordered" evidence="1">
    <location>
        <begin position="275"/>
        <end position="498"/>
    </location>
</feature>
<evidence type="ECO:0008006" key="4">
    <source>
        <dbReference type="Google" id="ProtNLM"/>
    </source>
</evidence>
<evidence type="ECO:0000256" key="1">
    <source>
        <dbReference type="SAM" id="MobiDB-lite"/>
    </source>
</evidence>
<dbReference type="InterPro" id="IPR011993">
    <property type="entry name" value="PH-like_dom_sf"/>
</dbReference>
<sequence>MSASRAATVVQESPRTQSVTDVRAPQFLVRTSHFLRKVPGFRGGRRKSSDNKQLVGAGACTTNSYARSARSMDLGSKVAMLNTAHPAIHIERNEHSQSPTGSSSENGADSRDEIRTAISMPQLSLAANSAQSEHSSLAAALVRSTPEIESHPQNGVTQVSREHVLDGIPPSLRPGHSVEAAVPSSSSSGPAESADTAPGDAPNSITPTLSPVVQTLPTRTVSLGAASVATSSSQATVPGQVSPGLSDRRNLPPRLATLPAPMMASFAAKGSARLTPSIVPRQPPIPILNLPTLPPITPSQPSRPRQQAPLRSIPALPMRGPSEHQQEADHDNALLEDDDEEYEEGEDHDGSPGTREADGAASDEEYAEDTSEMTSSSPDTPQSRGDRLSALPNSSRAQASLAKTEDTEASHGSLYFTPQPDFLPTPRVRSGTSSSTAIDYFTAKKFESRDTARSHSPSQTPRPSDYFGASSSLYTPQLANGPKVIPMPPGSPRPGLYHLGSRSMVDLFSTSTKRGKEKLAAASPTPDITAERRRSKVLPGPPTIEEHETDASKPRVEPAEDVLPATPNLRRQRSLPTYRLTSEPPPYPSFHPRFMPIIQPRDEEGQERLPPYSNAIHLVAVMPRKLEFIAPGVQARDRKWRRVLCVLEGTAFRVYKCPPGASGVSAIEEWWEKKVGVGDITTTNGTAVTQSGIRVSAVRGRGTSERERPPKADEGDEQPPSSRPETTEANTPPLQPSPTRSKLQNLLHPSRAHSHHRGSSSTNGRSSTSSSQQNGSGSGHQTRGSTDARPDEHSLISVVPRASTELQSSRRSSFVSNANPSSSPPGNDNASFFSRSRLLPGSGLSDHSQPGSAKSIPPPSEKDLMHTYTLQHAESGLASDYTKRKNVIRVRMEGEQFLLQAQDVASVIDWIEGIQAATNIALDLDERPMPKGPMFPRRRRRRPRPAAGAPDNNRNAAAANNTSSSTVTA</sequence>
<feature type="region of interest" description="Disordered" evidence="1">
    <location>
        <begin position="227"/>
        <end position="251"/>
    </location>
</feature>
<gene>
    <name evidence="2" type="ORF">WOLCODRAFT_139886</name>
</gene>
<dbReference type="PANTHER" id="PTHR37283">
    <property type="entry name" value="PH DOMAIN-CONTAINING PROTEIN YHR131C"/>
    <property type="match status" value="1"/>
</dbReference>
<feature type="compositionally biased region" description="Pro residues" evidence="1">
    <location>
        <begin position="281"/>
        <end position="298"/>
    </location>
</feature>
<feature type="compositionally biased region" description="Low complexity" evidence="1">
    <location>
        <begin position="299"/>
        <end position="312"/>
    </location>
</feature>
<dbReference type="Gene3D" id="2.30.29.30">
    <property type="entry name" value="Pleckstrin-homology domain (PH domain)/Phosphotyrosine-binding domain (PTB)"/>
    <property type="match status" value="2"/>
</dbReference>
<feature type="compositionally biased region" description="Basic and acidic residues" evidence="1">
    <location>
        <begin position="544"/>
        <end position="558"/>
    </location>
</feature>
<feature type="compositionally biased region" description="Basic and acidic residues" evidence="1">
    <location>
        <begin position="321"/>
        <end position="333"/>
    </location>
</feature>
<dbReference type="OrthoDB" id="5865767at2759"/>
<feature type="region of interest" description="Disordered" evidence="1">
    <location>
        <begin position="166"/>
        <end position="210"/>
    </location>
</feature>
<feature type="compositionally biased region" description="Low complexity" evidence="1">
    <location>
        <begin position="177"/>
        <end position="194"/>
    </location>
</feature>
<feature type="region of interest" description="Disordered" evidence="1">
    <location>
        <begin position="1"/>
        <end position="21"/>
    </location>
</feature>
<dbReference type="SUPFAM" id="SSF50729">
    <property type="entry name" value="PH domain-like"/>
    <property type="match status" value="1"/>
</dbReference>
<feature type="compositionally biased region" description="Basic and acidic residues" evidence="1">
    <location>
        <begin position="442"/>
        <end position="453"/>
    </location>
</feature>
<accession>A0A2H3JCJ1</accession>
<feature type="compositionally biased region" description="Low complexity" evidence="1">
    <location>
        <begin position="812"/>
        <end position="845"/>
    </location>
</feature>
<feature type="region of interest" description="Disordered" evidence="1">
    <location>
        <begin position="925"/>
        <end position="969"/>
    </location>
</feature>
<dbReference type="Proteomes" id="UP000218811">
    <property type="component" value="Unassembled WGS sequence"/>
</dbReference>
<organism evidence="2 3">
    <name type="scientific">Wolfiporia cocos (strain MD-104)</name>
    <name type="common">Brown rot fungus</name>
    <dbReference type="NCBI Taxonomy" id="742152"/>
    <lineage>
        <taxon>Eukaryota</taxon>
        <taxon>Fungi</taxon>
        <taxon>Dikarya</taxon>
        <taxon>Basidiomycota</taxon>
        <taxon>Agaricomycotina</taxon>
        <taxon>Agaricomycetes</taxon>
        <taxon>Polyporales</taxon>
        <taxon>Phaeolaceae</taxon>
        <taxon>Wolfiporia</taxon>
    </lineage>
</organism>
<feature type="compositionally biased region" description="Acidic residues" evidence="1">
    <location>
        <begin position="361"/>
        <end position="371"/>
    </location>
</feature>
<feature type="compositionally biased region" description="Polar residues" evidence="1">
    <location>
        <begin position="719"/>
        <end position="744"/>
    </location>
</feature>
<keyword evidence="3" id="KW-1185">Reference proteome</keyword>
<dbReference type="AlphaFoldDB" id="A0A2H3JCJ1"/>
<feature type="compositionally biased region" description="Polar residues" evidence="1">
    <location>
        <begin position="1"/>
        <end position="20"/>
    </location>
</feature>
<feature type="compositionally biased region" description="Acidic residues" evidence="1">
    <location>
        <begin position="334"/>
        <end position="347"/>
    </location>
</feature>
<reference evidence="2 3" key="1">
    <citation type="journal article" date="2012" name="Science">
        <title>The Paleozoic origin of enzymatic lignin decomposition reconstructed from 31 fungal genomes.</title>
        <authorList>
            <person name="Floudas D."/>
            <person name="Binder M."/>
            <person name="Riley R."/>
            <person name="Barry K."/>
            <person name="Blanchette R.A."/>
            <person name="Henrissat B."/>
            <person name="Martinez A.T."/>
            <person name="Otillar R."/>
            <person name="Spatafora J.W."/>
            <person name="Yadav J.S."/>
            <person name="Aerts A."/>
            <person name="Benoit I."/>
            <person name="Boyd A."/>
            <person name="Carlson A."/>
            <person name="Copeland A."/>
            <person name="Coutinho P.M."/>
            <person name="de Vries R.P."/>
            <person name="Ferreira P."/>
            <person name="Findley K."/>
            <person name="Foster B."/>
            <person name="Gaskell J."/>
            <person name="Glotzer D."/>
            <person name="Gorecki P."/>
            <person name="Heitman J."/>
            <person name="Hesse C."/>
            <person name="Hori C."/>
            <person name="Igarashi K."/>
            <person name="Jurgens J.A."/>
            <person name="Kallen N."/>
            <person name="Kersten P."/>
            <person name="Kohler A."/>
            <person name="Kuees U."/>
            <person name="Kumar T.K.A."/>
            <person name="Kuo A."/>
            <person name="LaButti K."/>
            <person name="Larrondo L.F."/>
            <person name="Lindquist E."/>
            <person name="Ling A."/>
            <person name="Lombard V."/>
            <person name="Lucas S."/>
            <person name="Lundell T."/>
            <person name="Martin R."/>
            <person name="McLaughlin D.J."/>
            <person name="Morgenstern I."/>
            <person name="Morin E."/>
            <person name="Murat C."/>
            <person name="Nagy L.G."/>
            <person name="Nolan M."/>
            <person name="Ohm R.A."/>
            <person name="Patyshakuliyeva A."/>
            <person name="Rokas A."/>
            <person name="Ruiz-Duenas F.J."/>
            <person name="Sabat G."/>
            <person name="Salamov A."/>
            <person name="Samejima M."/>
            <person name="Schmutz J."/>
            <person name="Slot J.C."/>
            <person name="St John F."/>
            <person name="Stenlid J."/>
            <person name="Sun H."/>
            <person name="Sun S."/>
            <person name="Syed K."/>
            <person name="Tsang A."/>
            <person name="Wiebenga A."/>
            <person name="Young D."/>
            <person name="Pisabarro A."/>
            <person name="Eastwood D.C."/>
            <person name="Martin F."/>
            <person name="Cullen D."/>
            <person name="Grigoriev I.V."/>
            <person name="Hibbett D.S."/>
        </authorList>
    </citation>
    <scope>NUCLEOTIDE SEQUENCE [LARGE SCALE GENOMIC DNA]</scope>
    <source>
        <strain evidence="2 3">MD-104</strain>
    </source>
</reference>
<dbReference type="OMA" id="WESKVGV"/>
<name>A0A2H3JCJ1_WOLCO</name>
<feature type="compositionally biased region" description="Polar residues" evidence="1">
    <location>
        <begin position="469"/>
        <end position="478"/>
    </location>
</feature>
<feature type="compositionally biased region" description="Basic and acidic residues" evidence="1">
    <location>
        <begin position="702"/>
        <end position="713"/>
    </location>
</feature>
<feature type="compositionally biased region" description="Low complexity" evidence="1">
    <location>
        <begin position="759"/>
        <end position="775"/>
    </location>
</feature>
<dbReference type="PANTHER" id="PTHR37283:SF1">
    <property type="entry name" value="PH DOMAIN-CONTAINING PROTEIN YHR131C"/>
    <property type="match status" value="1"/>
</dbReference>
<feature type="compositionally biased region" description="Polar residues" evidence="1">
    <location>
        <begin position="96"/>
        <end position="107"/>
    </location>
</feature>